<dbReference type="GO" id="GO:0030151">
    <property type="term" value="F:molybdenum ion binding"/>
    <property type="evidence" value="ECO:0007669"/>
    <property type="project" value="TreeGrafter"/>
</dbReference>
<dbReference type="Pfam" id="PF04879">
    <property type="entry name" value="Molybdop_Fe4S4"/>
    <property type="match status" value="1"/>
</dbReference>
<dbReference type="PATRIC" id="fig|1449350.3.peg.1012"/>
<evidence type="ECO:0000256" key="5">
    <source>
        <dbReference type="ARBA" id="ARBA00022485"/>
    </source>
</evidence>
<dbReference type="SMART" id="SM00926">
    <property type="entry name" value="Molybdop_Fe4S4"/>
    <property type="match status" value="1"/>
</dbReference>
<feature type="compositionally biased region" description="Polar residues" evidence="12">
    <location>
        <begin position="762"/>
        <end position="775"/>
    </location>
</feature>
<evidence type="ECO:0000256" key="12">
    <source>
        <dbReference type="SAM" id="MobiDB-lite"/>
    </source>
</evidence>
<comment type="cofactor">
    <cofactor evidence="1">
        <name>Mo-bis(molybdopterin guanine dinucleotide)</name>
        <dbReference type="ChEBI" id="CHEBI:60539"/>
    </cofactor>
</comment>
<name>X7EJ61_9RHOB</name>
<dbReference type="GO" id="GO:0009061">
    <property type="term" value="P:anaerobic respiration"/>
    <property type="evidence" value="ECO:0007669"/>
    <property type="project" value="TreeGrafter"/>
</dbReference>
<comment type="subcellular location">
    <subcellularLocation>
        <location evidence="3">Cell envelope</location>
    </subcellularLocation>
</comment>
<comment type="caution">
    <text evidence="14">The sequence shown here is derived from an EMBL/GenBank/DDBJ whole genome shotgun (WGS) entry which is preliminary data.</text>
</comment>
<dbReference type="Gene3D" id="3.40.228.10">
    <property type="entry name" value="Dimethylsulfoxide Reductase, domain 2"/>
    <property type="match status" value="1"/>
</dbReference>
<dbReference type="AlphaFoldDB" id="X7EJ61"/>
<dbReference type="PROSITE" id="PS51318">
    <property type="entry name" value="TAT"/>
    <property type="match status" value="1"/>
</dbReference>
<proteinExistence type="inferred from homology"/>
<dbReference type="InterPro" id="IPR006963">
    <property type="entry name" value="Mopterin_OxRdtase_4Fe-4S_dom"/>
</dbReference>
<dbReference type="GO" id="GO:0009055">
    <property type="term" value="F:electron transfer activity"/>
    <property type="evidence" value="ECO:0007669"/>
    <property type="project" value="TreeGrafter"/>
</dbReference>
<dbReference type="FunFam" id="2.40.40.20:FF:000013">
    <property type="entry name" value="Dimethyl sulfoxide reductase subunit A"/>
    <property type="match status" value="1"/>
</dbReference>
<dbReference type="SUPFAM" id="SSF50692">
    <property type="entry name" value="ADC-like"/>
    <property type="match status" value="1"/>
</dbReference>
<dbReference type="RefSeq" id="WP_037259445.1">
    <property type="nucleotide sequence ID" value="NZ_JALZ01000003.1"/>
</dbReference>
<dbReference type="Pfam" id="PF00384">
    <property type="entry name" value="Molybdopterin"/>
    <property type="match status" value="1"/>
</dbReference>
<comment type="similarity">
    <text evidence="4">Belongs to the prokaryotic molybdopterin-containing oxidoreductase family.</text>
</comment>
<evidence type="ECO:0000256" key="2">
    <source>
        <dbReference type="ARBA" id="ARBA00001966"/>
    </source>
</evidence>
<dbReference type="InterPro" id="IPR009010">
    <property type="entry name" value="Asp_de-COase-like_dom_sf"/>
</dbReference>
<feature type="region of interest" description="Disordered" evidence="12">
    <location>
        <begin position="1"/>
        <end position="23"/>
    </location>
</feature>
<keyword evidence="11" id="KW-0411">Iron-sulfur</keyword>
<evidence type="ECO:0000256" key="6">
    <source>
        <dbReference type="ARBA" id="ARBA00022505"/>
    </source>
</evidence>
<evidence type="ECO:0000256" key="4">
    <source>
        <dbReference type="ARBA" id="ARBA00010312"/>
    </source>
</evidence>
<dbReference type="GO" id="GO:0043546">
    <property type="term" value="F:molybdopterin cofactor binding"/>
    <property type="evidence" value="ECO:0007669"/>
    <property type="project" value="InterPro"/>
</dbReference>
<keyword evidence="9" id="KW-0560">Oxidoreductase</keyword>
<gene>
    <name evidence="14" type="ORF">OCH239_12000</name>
</gene>
<dbReference type="PROSITE" id="PS51669">
    <property type="entry name" value="4FE4S_MOW_BIS_MGD"/>
    <property type="match status" value="1"/>
</dbReference>
<evidence type="ECO:0000256" key="11">
    <source>
        <dbReference type="ARBA" id="ARBA00023014"/>
    </source>
</evidence>
<keyword evidence="10" id="KW-0408">Iron</keyword>
<organism evidence="14 15">
    <name type="scientific">Roseivivax halodurans JCM 10272</name>
    <dbReference type="NCBI Taxonomy" id="1449350"/>
    <lineage>
        <taxon>Bacteria</taxon>
        <taxon>Pseudomonadati</taxon>
        <taxon>Pseudomonadota</taxon>
        <taxon>Alphaproteobacteria</taxon>
        <taxon>Rhodobacterales</taxon>
        <taxon>Roseobacteraceae</taxon>
        <taxon>Roseivivax</taxon>
    </lineage>
</organism>
<dbReference type="eggNOG" id="COG0243">
    <property type="taxonomic scope" value="Bacteria"/>
</dbReference>
<evidence type="ECO:0000256" key="7">
    <source>
        <dbReference type="ARBA" id="ARBA00022723"/>
    </source>
</evidence>
<keyword evidence="8" id="KW-0732">Signal</keyword>
<dbReference type="Pfam" id="PF01568">
    <property type="entry name" value="Molydop_binding"/>
    <property type="match status" value="1"/>
</dbReference>
<evidence type="ECO:0000256" key="10">
    <source>
        <dbReference type="ARBA" id="ARBA00023004"/>
    </source>
</evidence>
<evidence type="ECO:0000256" key="3">
    <source>
        <dbReference type="ARBA" id="ARBA00004196"/>
    </source>
</evidence>
<evidence type="ECO:0000256" key="9">
    <source>
        <dbReference type="ARBA" id="ARBA00023002"/>
    </source>
</evidence>
<dbReference type="PANTHER" id="PTHR43598">
    <property type="entry name" value="TUNGSTEN-CONTAINING FORMYLMETHANOFURAN DEHYDROGENASE 2 SUBUNIT B"/>
    <property type="match status" value="1"/>
</dbReference>
<dbReference type="InterPro" id="IPR006311">
    <property type="entry name" value="TAT_signal"/>
</dbReference>
<dbReference type="GO" id="GO:0030313">
    <property type="term" value="C:cell envelope"/>
    <property type="evidence" value="ECO:0007669"/>
    <property type="project" value="UniProtKB-SubCell"/>
</dbReference>
<dbReference type="PANTHER" id="PTHR43598:SF1">
    <property type="entry name" value="FORMATE DEHYDROGENASE-O MAJOR SUBUNIT"/>
    <property type="match status" value="1"/>
</dbReference>
<dbReference type="GO" id="GO:0051539">
    <property type="term" value="F:4 iron, 4 sulfur cluster binding"/>
    <property type="evidence" value="ECO:0007669"/>
    <property type="project" value="UniProtKB-KW"/>
</dbReference>
<reference evidence="14 15" key="1">
    <citation type="submission" date="2014-01" db="EMBL/GenBank/DDBJ databases">
        <title>Roseivivax halodurans JCM 10272 Genome Sequencing.</title>
        <authorList>
            <person name="Lai Q."/>
            <person name="Li G."/>
            <person name="Shao Z."/>
        </authorList>
    </citation>
    <scope>NUCLEOTIDE SEQUENCE [LARGE SCALE GENOMIC DNA]</scope>
    <source>
        <strain evidence="14 15">JCM 10272</strain>
    </source>
</reference>
<keyword evidence="7" id="KW-0479">Metal-binding</keyword>
<dbReference type="FunFam" id="2.20.25.90:FF:000006">
    <property type="entry name" value="Formate dehydrogenase alpha subunit"/>
    <property type="match status" value="1"/>
</dbReference>
<keyword evidence="15" id="KW-1185">Reference proteome</keyword>
<dbReference type="Gene3D" id="3.40.50.740">
    <property type="match status" value="1"/>
</dbReference>
<protein>
    <submittedName>
        <fullName evidence="14">Formate dehydrogenase</fullName>
    </submittedName>
</protein>
<keyword evidence="5" id="KW-0004">4Fe-4S</keyword>
<accession>X7EJ61</accession>
<dbReference type="eggNOG" id="COG3383">
    <property type="taxonomic scope" value="Bacteria"/>
</dbReference>
<dbReference type="InterPro" id="IPR006656">
    <property type="entry name" value="Mopterin_OxRdtase"/>
</dbReference>
<dbReference type="CDD" id="cd02792">
    <property type="entry name" value="MopB_CT_Formate-Dh-Na-like"/>
    <property type="match status" value="1"/>
</dbReference>
<dbReference type="PIRSF" id="PIRSF036643">
    <property type="entry name" value="FDH_alpha"/>
    <property type="match status" value="1"/>
</dbReference>
<evidence type="ECO:0000256" key="1">
    <source>
        <dbReference type="ARBA" id="ARBA00001942"/>
    </source>
</evidence>
<dbReference type="Gene3D" id="2.20.25.90">
    <property type="entry name" value="ADC-like domains"/>
    <property type="match status" value="1"/>
</dbReference>
<dbReference type="FunFam" id="3.40.228.10:FF:000002">
    <property type="entry name" value="Formate dehydrogenase subunit alpha"/>
    <property type="match status" value="1"/>
</dbReference>
<dbReference type="SUPFAM" id="SSF53706">
    <property type="entry name" value="Formate dehydrogenase/DMSO reductase, domains 1-3"/>
    <property type="match status" value="1"/>
</dbReference>
<evidence type="ECO:0000313" key="14">
    <source>
        <dbReference type="EMBL" id="ETX15890.1"/>
    </source>
</evidence>
<dbReference type="InterPro" id="IPR006657">
    <property type="entry name" value="MoPterin_dinucl-bd_dom"/>
</dbReference>
<comment type="cofactor">
    <cofactor evidence="2">
        <name>[4Fe-4S] cluster</name>
        <dbReference type="ChEBI" id="CHEBI:49883"/>
    </cofactor>
</comment>
<dbReference type="Gene3D" id="2.40.40.20">
    <property type="match status" value="1"/>
</dbReference>
<feature type="domain" description="4Fe-4S Mo/W bis-MGD-type" evidence="13">
    <location>
        <begin position="64"/>
        <end position="120"/>
    </location>
</feature>
<dbReference type="EMBL" id="JALZ01000003">
    <property type="protein sequence ID" value="ETX15890.1"/>
    <property type="molecule type" value="Genomic_DNA"/>
</dbReference>
<feature type="region of interest" description="Disordered" evidence="12">
    <location>
        <begin position="754"/>
        <end position="791"/>
    </location>
</feature>
<evidence type="ECO:0000259" key="13">
    <source>
        <dbReference type="PROSITE" id="PS51669"/>
    </source>
</evidence>
<sequence>MLKRRTAQTRPARPHFAGDAGAGVSRRGFLKRSGLAVGGLSAIGATGGLVARAQETAPANMGEIVRRKTVCPFCSVGCSIWGEVQDGVWVGQEPAFESPINQGTHCAKGAATREIALGERRLKYPLKRENGEWVRISWDQALQEVGDKLMQIREESGPDAVEWLGSAKFSNEAAYLFRKFAAMWGTNNVDHQARICHSTTVAGVANTFGYGAMTNSYNDIRNSKSIIIIGGNPAEAHPVSMLHVLNGKENGAPLIVVDPRFTRTAAHADEYVRIRPGADVAFLWGLAKIILDNGWEDKEYIAQRVYGMDRIREEVAQWTPEEVEKVSGIPPEQLERVARTLAENRPGTLIWCMGLTQSSIGNNKTRAASVIQLILGNIGKTGGGANIFRGHDNVQGATDLGVSCDTLPAYYGLKEGAWKHWGRIWDVDYEWLKSRFTSKDLMEAPGIPVSRWADGVIEEGEALDQPAPLRAVIFWGHASNSQTRGPDRREAWKKTDLVVVVDPYPTQIAVEADLQDGMYLLPSGTTMEMSGSVTSSNRSIQWREKIIDPMFEAKADPEILYLFAERFGFAEQMFKHISVDGAMPSPEDTMREINRGTWTIGYTGCSPERLKTHMAQQDKFDSITLQGKGGSVEGDYFGLPWPSWGPPEMGHPGTPNLYDTSKSVAEGGLTFRARWGVSHDGDNLLAENSYSKDSDIQDGYPEITVHMLEALGWADELTDREKLMIVAVAADRFRWEMFDLADDEVSGAMTRLEDEVRRQQSKGESNSVEGAWQNSSGGGAERMQPNEARSAFPNYPDNALAAIEAYLAANPQTDAADDATLAEKIARMNWKTDLSGGVQRVAIAHGLAPFGNGKARTIVWTFPDEVPQHREPLYTNRRDLLPKYATFADQKIWRLPSLYQSIQENDYSEEFPMQLTSGRLVEFEGGGDETRSNPWLAEFQQQMFVEINPADADAAGLVDHDWAWVATPEGRIRVKAMVTNRVGPGVVFMPFHFAGFWMGEPIHENYPEGSKPYVHGEAVNTVQTYGYDIVTQMQETKATLCRVEKA</sequence>
<keyword evidence="6" id="KW-0500">Molybdenum</keyword>
<dbReference type="STRING" id="1449350.OCH239_12000"/>
<evidence type="ECO:0000313" key="15">
    <source>
        <dbReference type="Proteomes" id="UP000022447"/>
    </source>
</evidence>
<dbReference type="Proteomes" id="UP000022447">
    <property type="component" value="Unassembled WGS sequence"/>
</dbReference>
<evidence type="ECO:0000256" key="8">
    <source>
        <dbReference type="ARBA" id="ARBA00022729"/>
    </source>
</evidence>
<dbReference type="GO" id="GO:0016491">
    <property type="term" value="F:oxidoreductase activity"/>
    <property type="evidence" value="ECO:0007669"/>
    <property type="project" value="UniProtKB-KW"/>
</dbReference>